<evidence type="ECO:0000313" key="1">
    <source>
        <dbReference type="EMBL" id="KAG6716048.1"/>
    </source>
</evidence>
<dbReference type="AlphaFoldDB" id="A0A922JPY8"/>
<comment type="caution">
    <text evidence="1">The sequence shown here is derived from an EMBL/GenBank/DDBJ whole genome shotgun (WGS) entry which is preliminary data.</text>
</comment>
<proteinExistence type="predicted"/>
<evidence type="ECO:0000313" key="2">
    <source>
        <dbReference type="Proteomes" id="UP000811246"/>
    </source>
</evidence>
<organism evidence="1 2">
    <name type="scientific">Carya illinoinensis</name>
    <name type="common">Pecan</name>
    <dbReference type="NCBI Taxonomy" id="32201"/>
    <lineage>
        <taxon>Eukaryota</taxon>
        <taxon>Viridiplantae</taxon>
        <taxon>Streptophyta</taxon>
        <taxon>Embryophyta</taxon>
        <taxon>Tracheophyta</taxon>
        <taxon>Spermatophyta</taxon>
        <taxon>Magnoliopsida</taxon>
        <taxon>eudicotyledons</taxon>
        <taxon>Gunneridae</taxon>
        <taxon>Pentapetalae</taxon>
        <taxon>rosids</taxon>
        <taxon>fabids</taxon>
        <taxon>Fagales</taxon>
        <taxon>Juglandaceae</taxon>
        <taxon>Carya</taxon>
    </lineage>
</organism>
<protein>
    <submittedName>
        <fullName evidence="1">Uncharacterized protein</fullName>
    </submittedName>
</protein>
<gene>
    <name evidence="1" type="ORF">I3842_04G027800</name>
</gene>
<sequence length="131" mass="15478">MSFLSYEVEISGVTLCSLFLYAYNSKKKTTVIGKKRIMVDHSSMSLIIQFFKLYMLQLCHQSMRKEPHLYRKKSLYAKNVEVQDYKLLCIARVELKEEKFTLVGILGGWWALPRLFSLGFPMVRDRDLKHY</sequence>
<reference evidence="1" key="1">
    <citation type="submission" date="2021-01" db="EMBL/GenBank/DDBJ databases">
        <authorList>
            <person name="Lovell J.T."/>
            <person name="Bentley N."/>
            <person name="Bhattarai G."/>
            <person name="Jenkins J.W."/>
            <person name="Sreedasyam A."/>
            <person name="Alarcon Y."/>
            <person name="Bock C."/>
            <person name="Boston L."/>
            <person name="Carlson J."/>
            <person name="Cervantes K."/>
            <person name="Clermont K."/>
            <person name="Krom N."/>
            <person name="Kubenka K."/>
            <person name="Mamidi S."/>
            <person name="Mattison C."/>
            <person name="Monteros M."/>
            <person name="Pisani C."/>
            <person name="Plott C."/>
            <person name="Rajasekar S."/>
            <person name="Rhein H.S."/>
            <person name="Rohla C."/>
            <person name="Song M."/>
            <person name="Hilaire R.S."/>
            <person name="Shu S."/>
            <person name="Wells L."/>
            <person name="Wang X."/>
            <person name="Webber J."/>
            <person name="Heerema R.J."/>
            <person name="Klein P."/>
            <person name="Conner P."/>
            <person name="Grauke L."/>
            <person name="Grimwood J."/>
            <person name="Schmutz J."/>
            <person name="Randall J.J."/>
        </authorList>
    </citation>
    <scope>NUCLEOTIDE SEQUENCE</scope>
    <source>
        <tissue evidence="1">Leaf</tissue>
    </source>
</reference>
<name>A0A922JPY8_CARIL</name>
<dbReference type="EMBL" id="CM031828">
    <property type="protein sequence ID" value="KAG6716048.1"/>
    <property type="molecule type" value="Genomic_DNA"/>
</dbReference>
<accession>A0A922JPY8</accession>
<dbReference type="Proteomes" id="UP000811246">
    <property type="component" value="Chromosome 4"/>
</dbReference>